<feature type="non-terminal residue" evidence="2">
    <location>
        <position position="1"/>
    </location>
</feature>
<dbReference type="GO" id="GO:0004527">
    <property type="term" value="F:exonuclease activity"/>
    <property type="evidence" value="ECO:0007669"/>
    <property type="project" value="UniProtKB-KW"/>
</dbReference>
<sequence>HTHTQKRKDQKLITRDPKQQQKEGFLYVMNIVEWLSQQEVSRLPLVECNAAILARDTIMAIEKAADEYYMEQFQQKPAAIKMQKVPVQQVYACDPEVPWSPTYSKNFRLGDRVSSLRSDLGVPFGTLGTIVGIHRKFLEVLTDRVVTSGTTLHNRCSENRGVLMPRTAVINLSRMFVFKPLPNPNALAETKSENTFYTEVGVHLNNTNKEANINNKHISFFLQNKKNVCFTSMTIKFKQLNIFLWKYARSLEMDVGFSHLHFLWCSSGKIVYQRKIFVMIRSPFFVRYDFLQSQTMPFP</sequence>
<comment type="caution">
    <text evidence="2">The sequence shown here is derived from an EMBL/GenBank/DDBJ whole genome shotgun (WGS) entry which is preliminary data.</text>
</comment>
<reference evidence="2 3" key="1">
    <citation type="journal article" date="2013" name="Curr. Biol.">
        <title>The Genome of the Foraminiferan Reticulomyxa filosa.</title>
        <authorList>
            <person name="Glockner G."/>
            <person name="Hulsmann N."/>
            <person name="Schleicher M."/>
            <person name="Noegel A.A."/>
            <person name="Eichinger L."/>
            <person name="Gallinger C."/>
            <person name="Pawlowski J."/>
            <person name="Sierra R."/>
            <person name="Euteneuer U."/>
            <person name="Pillet L."/>
            <person name="Moustafa A."/>
            <person name="Platzer M."/>
            <person name="Groth M."/>
            <person name="Szafranski K."/>
            <person name="Schliwa M."/>
        </authorList>
    </citation>
    <scope>NUCLEOTIDE SEQUENCE [LARGE SCALE GENOMIC DNA]</scope>
</reference>
<protein>
    <submittedName>
        <fullName evidence="2">Exonuclease II</fullName>
    </submittedName>
</protein>
<evidence type="ECO:0000313" key="2">
    <source>
        <dbReference type="EMBL" id="ETO28047.1"/>
    </source>
</evidence>
<gene>
    <name evidence="2" type="ORF">RFI_09082</name>
</gene>
<dbReference type="Pfam" id="PF18129">
    <property type="entry name" value="SH3_12"/>
    <property type="match status" value="1"/>
</dbReference>
<dbReference type="InterPro" id="IPR041385">
    <property type="entry name" value="SH3_12"/>
</dbReference>
<accession>X6NRT0</accession>
<dbReference type="AlphaFoldDB" id="X6NRT0"/>
<dbReference type="EMBL" id="ASPP01006898">
    <property type="protein sequence ID" value="ETO28047.1"/>
    <property type="molecule type" value="Genomic_DNA"/>
</dbReference>
<evidence type="ECO:0000259" key="1">
    <source>
        <dbReference type="Pfam" id="PF18129"/>
    </source>
</evidence>
<keyword evidence="2" id="KW-0378">Hydrolase</keyword>
<keyword evidence="3" id="KW-1185">Reference proteome</keyword>
<dbReference type="InterPro" id="IPR047008">
    <property type="entry name" value="XRN1_SH3_sf"/>
</dbReference>
<evidence type="ECO:0000313" key="3">
    <source>
        <dbReference type="Proteomes" id="UP000023152"/>
    </source>
</evidence>
<dbReference type="OrthoDB" id="372487at2759"/>
<organism evidence="2 3">
    <name type="scientific">Reticulomyxa filosa</name>
    <dbReference type="NCBI Taxonomy" id="46433"/>
    <lineage>
        <taxon>Eukaryota</taxon>
        <taxon>Sar</taxon>
        <taxon>Rhizaria</taxon>
        <taxon>Retaria</taxon>
        <taxon>Foraminifera</taxon>
        <taxon>Monothalamids</taxon>
        <taxon>Reticulomyxidae</taxon>
        <taxon>Reticulomyxa</taxon>
    </lineage>
</organism>
<dbReference type="Gene3D" id="2.30.30.750">
    <property type="match status" value="1"/>
</dbReference>
<keyword evidence="2" id="KW-0540">Nuclease</keyword>
<dbReference type="Proteomes" id="UP000023152">
    <property type="component" value="Unassembled WGS sequence"/>
</dbReference>
<keyword evidence="2" id="KW-0269">Exonuclease</keyword>
<feature type="domain" description="5'-3' exoribonuclease 1 SH3-like" evidence="1">
    <location>
        <begin position="106"/>
        <end position="171"/>
    </location>
</feature>
<name>X6NRT0_RETFI</name>
<proteinExistence type="predicted"/>